<evidence type="ECO:0000256" key="1">
    <source>
        <dbReference type="ARBA" id="ARBA00022741"/>
    </source>
</evidence>
<evidence type="ECO:0000313" key="4">
    <source>
        <dbReference type="Proteomes" id="UP000193411"/>
    </source>
</evidence>
<reference evidence="3 4" key="1">
    <citation type="submission" date="2016-07" db="EMBL/GenBank/DDBJ databases">
        <title>Pervasive Adenine N6-methylation of Active Genes in Fungi.</title>
        <authorList>
            <consortium name="DOE Joint Genome Institute"/>
            <person name="Mondo S.J."/>
            <person name="Dannebaum R.O."/>
            <person name="Kuo R.C."/>
            <person name="Labutti K."/>
            <person name="Haridas S."/>
            <person name="Kuo A."/>
            <person name="Salamov A."/>
            <person name="Ahrendt S.R."/>
            <person name="Lipzen A."/>
            <person name="Sullivan W."/>
            <person name="Andreopoulos W.B."/>
            <person name="Clum A."/>
            <person name="Lindquist E."/>
            <person name="Daum C."/>
            <person name="Ramamoorthy G.K."/>
            <person name="Gryganskyi A."/>
            <person name="Culley D."/>
            <person name="Magnuson J.K."/>
            <person name="James T.Y."/>
            <person name="O'Malley M.A."/>
            <person name="Stajich J.E."/>
            <person name="Spatafora J.W."/>
            <person name="Visel A."/>
            <person name="Grigoriev I.V."/>
        </authorList>
    </citation>
    <scope>NUCLEOTIDE SEQUENCE [LARGE SCALE GENOMIC DNA]</scope>
    <source>
        <strain evidence="3 4">PL171</strain>
    </source>
</reference>
<dbReference type="SUPFAM" id="SSF54197">
    <property type="entry name" value="HIT-like"/>
    <property type="match status" value="1"/>
</dbReference>
<keyword evidence="4" id="KW-1185">Reference proteome</keyword>
<evidence type="ECO:0000313" key="3">
    <source>
        <dbReference type="EMBL" id="ORZ34931.1"/>
    </source>
</evidence>
<accession>A0A1Y2HM88</accession>
<evidence type="ECO:0000256" key="2">
    <source>
        <dbReference type="ARBA" id="ARBA00022801"/>
    </source>
</evidence>
<dbReference type="PANTHER" id="PTHR12486">
    <property type="entry name" value="APRATAXIN-RELATED"/>
    <property type="match status" value="1"/>
</dbReference>
<comment type="caution">
    <text evidence="3">The sequence shown here is derived from an EMBL/GenBank/DDBJ whole genome shotgun (WGS) entry which is preliminary data.</text>
</comment>
<dbReference type="Gene3D" id="3.30.428.10">
    <property type="entry name" value="HIT-like"/>
    <property type="match status" value="1"/>
</dbReference>
<dbReference type="Proteomes" id="UP000193411">
    <property type="component" value="Unassembled WGS sequence"/>
</dbReference>
<dbReference type="PANTHER" id="PTHR12486:SF5">
    <property type="entry name" value="ADENOSINE 5'-MONOPHOSPHORAMIDASE HINT3"/>
    <property type="match status" value="1"/>
</dbReference>
<dbReference type="EMBL" id="MCFL01000025">
    <property type="protein sequence ID" value="ORZ34931.1"/>
    <property type="molecule type" value="Genomic_DNA"/>
</dbReference>
<dbReference type="STRING" id="765915.A0A1Y2HM88"/>
<keyword evidence="1" id="KW-0547">Nucleotide-binding</keyword>
<dbReference type="Pfam" id="PF11969">
    <property type="entry name" value="DcpS_C"/>
    <property type="match status" value="1"/>
</dbReference>
<organism evidence="3 4">
    <name type="scientific">Catenaria anguillulae PL171</name>
    <dbReference type="NCBI Taxonomy" id="765915"/>
    <lineage>
        <taxon>Eukaryota</taxon>
        <taxon>Fungi</taxon>
        <taxon>Fungi incertae sedis</taxon>
        <taxon>Blastocladiomycota</taxon>
        <taxon>Blastocladiomycetes</taxon>
        <taxon>Blastocladiales</taxon>
        <taxon>Catenariaceae</taxon>
        <taxon>Catenaria</taxon>
    </lineage>
</organism>
<dbReference type="AlphaFoldDB" id="A0A1Y2HM88"/>
<proteinExistence type="predicted"/>
<protein>
    <submittedName>
        <fullName evidence="3">HIT domain-containing protein</fullName>
    </submittedName>
</protein>
<keyword evidence="2" id="KW-0378">Hydrolase</keyword>
<dbReference type="GO" id="GO:0016787">
    <property type="term" value="F:hydrolase activity"/>
    <property type="evidence" value="ECO:0007669"/>
    <property type="project" value="UniProtKB-KW"/>
</dbReference>
<name>A0A1Y2HM88_9FUNG</name>
<dbReference type="OrthoDB" id="1915375at2759"/>
<dbReference type="InterPro" id="IPR036265">
    <property type="entry name" value="HIT-like_sf"/>
</dbReference>
<dbReference type="GO" id="GO:0000166">
    <property type="term" value="F:nucleotide binding"/>
    <property type="evidence" value="ECO:0007669"/>
    <property type="project" value="UniProtKB-KW"/>
</dbReference>
<gene>
    <name evidence="3" type="ORF">BCR44DRAFT_119852</name>
</gene>
<sequence>MPPQCVFCNINQEEFRLEYLDNEIAVFHDISPSAQFHFQAIPLEHIPNIKSLNSSHIPLLRRLESTARQVLARDSYVALLGPNPQIRFGFHVPPFNSVHHLHLHVLVGPIKTSRKYKYYVSWFATLEDVIRQLEEKPGA</sequence>